<comment type="caution">
    <text evidence="2">The sequence shown here is derived from an EMBL/GenBank/DDBJ whole genome shotgun (WGS) entry which is preliminary data.</text>
</comment>
<organism evidence="2 3">
    <name type="scientific">Rhizophagus irregularis (strain DAOM 181602 / DAOM 197198 / MUCL 43194)</name>
    <name type="common">Arbuscular mycorrhizal fungus</name>
    <name type="synonym">Glomus intraradices</name>
    <dbReference type="NCBI Taxonomy" id="747089"/>
    <lineage>
        <taxon>Eukaryota</taxon>
        <taxon>Fungi</taxon>
        <taxon>Fungi incertae sedis</taxon>
        <taxon>Mucoromycota</taxon>
        <taxon>Glomeromycotina</taxon>
        <taxon>Glomeromycetes</taxon>
        <taxon>Glomerales</taxon>
        <taxon>Glomeraceae</taxon>
        <taxon>Rhizophagus</taxon>
    </lineage>
</organism>
<proteinExistence type="predicted"/>
<protein>
    <submittedName>
        <fullName evidence="2">Uncharacterized protein</fullName>
    </submittedName>
</protein>
<accession>A0A2P4QXA6</accession>
<evidence type="ECO:0000313" key="2">
    <source>
        <dbReference type="EMBL" id="POG82235.1"/>
    </source>
</evidence>
<reference evidence="2 3" key="1">
    <citation type="journal article" date="2013" name="Proc. Natl. Acad. Sci. U.S.A.">
        <title>Genome of an arbuscular mycorrhizal fungus provides insight into the oldest plant symbiosis.</title>
        <authorList>
            <person name="Tisserant E."/>
            <person name="Malbreil M."/>
            <person name="Kuo A."/>
            <person name="Kohler A."/>
            <person name="Symeonidi A."/>
            <person name="Balestrini R."/>
            <person name="Charron P."/>
            <person name="Duensing N."/>
            <person name="Frei Dit Frey N."/>
            <person name="Gianinazzi-Pearson V."/>
            <person name="Gilbert L.B."/>
            <person name="Handa Y."/>
            <person name="Herr J.R."/>
            <person name="Hijri M."/>
            <person name="Koul R."/>
            <person name="Kawaguchi M."/>
            <person name="Krajinski F."/>
            <person name="Lammers P.J."/>
            <person name="Masclaux F.G."/>
            <person name="Murat C."/>
            <person name="Morin E."/>
            <person name="Ndikumana S."/>
            <person name="Pagni M."/>
            <person name="Petitpierre D."/>
            <person name="Requena N."/>
            <person name="Rosikiewicz P."/>
            <person name="Riley R."/>
            <person name="Saito K."/>
            <person name="San Clemente H."/>
            <person name="Shapiro H."/>
            <person name="van Tuinen D."/>
            <person name="Becard G."/>
            <person name="Bonfante P."/>
            <person name="Paszkowski U."/>
            <person name="Shachar-Hill Y.Y."/>
            <person name="Tuskan G.A."/>
            <person name="Young P.W."/>
            <person name="Sanders I.R."/>
            <person name="Henrissat B."/>
            <person name="Rensing S.A."/>
            <person name="Grigoriev I.V."/>
            <person name="Corradi N."/>
            <person name="Roux C."/>
            <person name="Martin F."/>
        </authorList>
    </citation>
    <scope>NUCLEOTIDE SEQUENCE [LARGE SCALE GENOMIC DNA]</scope>
    <source>
        <strain evidence="2 3">DAOM 197198</strain>
    </source>
</reference>
<dbReference type="EMBL" id="AUPC02000006">
    <property type="protein sequence ID" value="POG82235.1"/>
    <property type="molecule type" value="Genomic_DNA"/>
</dbReference>
<dbReference type="AlphaFoldDB" id="A0A2P4QXA6"/>
<gene>
    <name evidence="2" type="ORF">GLOIN_2v1500202</name>
</gene>
<reference evidence="2 3" key="2">
    <citation type="journal article" date="2018" name="New Phytol.">
        <title>High intraspecific genome diversity in the model arbuscular mycorrhizal symbiont Rhizophagus irregularis.</title>
        <authorList>
            <person name="Chen E.C.H."/>
            <person name="Morin E."/>
            <person name="Beaudet D."/>
            <person name="Noel J."/>
            <person name="Yildirir G."/>
            <person name="Ndikumana S."/>
            <person name="Charron P."/>
            <person name="St-Onge C."/>
            <person name="Giorgi J."/>
            <person name="Kruger M."/>
            <person name="Marton T."/>
            <person name="Ropars J."/>
            <person name="Grigoriev I.V."/>
            <person name="Hainaut M."/>
            <person name="Henrissat B."/>
            <person name="Roux C."/>
            <person name="Martin F."/>
            <person name="Corradi N."/>
        </authorList>
    </citation>
    <scope>NUCLEOTIDE SEQUENCE [LARGE SCALE GENOMIC DNA]</scope>
    <source>
        <strain evidence="2 3">DAOM 197198</strain>
    </source>
</reference>
<keyword evidence="1" id="KW-0472">Membrane</keyword>
<dbReference type="Proteomes" id="UP000018888">
    <property type="component" value="Unassembled WGS sequence"/>
</dbReference>
<feature type="transmembrane region" description="Helical" evidence="1">
    <location>
        <begin position="59"/>
        <end position="77"/>
    </location>
</feature>
<feature type="transmembrane region" description="Helical" evidence="1">
    <location>
        <begin position="33"/>
        <end position="52"/>
    </location>
</feature>
<evidence type="ECO:0000256" key="1">
    <source>
        <dbReference type="SAM" id="Phobius"/>
    </source>
</evidence>
<sequence>HHHHHYHYHQHHYYLHHYHFLHYHHIYHHHHHHLAMIVILPINLLICFQILVKILMIKNHFLVVQFLVVVQAIHSMMMM</sequence>
<evidence type="ECO:0000313" key="3">
    <source>
        <dbReference type="Proteomes" id="UP000018888"/>
    </source>
</evidence>
<keyword evidence="3" id="KW-1185">Reference proteome</keyword>
<keyword evidence="1" id="KW-1133">Transmembrane helix</keyword>
<keyword evidence="1" id="KW-0812">Transmembrane</keyword>
<name>A0A2P4QXA6_RHIID</name>
<feature type="non-terminal residue" evidence="2">
    <location>
        <position position="1"/>
    </location>
</feature>